<dbReference type="PROSITE" id="PS51197">
    <property type="entry name" value="HTH_RRF2_2"/>
    <property type="match status" value="1"/>
</dbReference>
<dbReference type="Gene3D" id="1.10.10.10">
    <property type="entry name" value="Winged helix-like DNA-binding domain superfamily/Winged helix DNA-binding domain"/>
    <property type="match status" value="1"/>
</dbReference>
<proteinExistence type="predicted"/>
<dbReference type="PANTHER" id="PTHR33221:SF15">
    <property type="entry name" value="HTH-TYPE TRANSCRIPTIONAL REGULATOR YWGB-RELATED"/>
    <property type="match status" value="1"/>
</dbReference>
<protein>
    <submittedName>
        <fullName evidence="1">RrF2 family transcriptional regulator</fullName>
    </submittedName>
</protein>
<dbReference type="Pfam" id="PF02082">
    <property type="entry name" value="Rrf2"/>
    <property type="match status" value="1"/>
</dbReference>
<sequence>MHMSKGVEWAIHTLLNLSMLGDDDPVGSAQLAAGHGLPVAYLNKQLQLLVKAELLTSSPGPRGGFRLARDPDSITLLDVVLAIEGNESLFRCTEIRQCGKIAELHTGGNDSAACAVKRAMYRADLAWREALATQKLSDVRRELDMDDPAVTRTVRRVFGRE</sequence>
<dbReference type="EMBL" id="JBHSFE010000006">
    <property type="protein sequence ID" value="MFC4607304.1"/>
    <property type="molecule type" value="Genomic_DNA"/>
</dbReference>
<dbReference type="PANTHER" id="PTHR33221">
    <property type="entry name" value="WINGED HELIX-TURN-HELIX TRANSCRIPTIONAL REGULATOR, RRF2 FAMILY"/>
    <property type="match status" value="1"/>
</dbReference>
<dbReference type="Proteomes" id="UP001595993">
    <property type="component" value="Unassembled WGS sequence"/>
</dbReference>
<keyword evidence="2" id="KW-1185">Reference proteome</keyword>
<dbReference type="InterPro" id="IPR000944">
    <property type="entry name" value="Tscrpt_reg_Rrf2"/>
</dbReference>
<name>A0ABV9G3W9_9ACTN</name>
<reference evidence="2" key="1">
    <citation type="journal article" date="2019" name="Int. J. Syst. Evol. Microbiol.">
        <title>The Global Catalogue of Microorganisms (GCM) 10K type strain sequencing project: providing services to taxonomists for standard genome sequencing and annotation.</title>
        <authorList>
            <consortium name="The Broad Institute Genomics Platform"/>
            <consortium name="The Broad Institute Genome Sequencing Center for Infectious Disease"/>
            <person name="Wu L."/>
            <person name="Ma J."/>
        </authorList>
    </citation>
    <scope>NUCLEOTIDE SEQUENCE [LARGE SCALE GENOMIC DNA]</scope>
    <source>
        <strain evidence="2">CGMCC 4.7139</strain>
    </source>
</reference>
<dbReference type="InterPro" id="IPR036390">
    <property type="entry name" value="WH_DNA-bd_sf"/>
</dbReference>
<dbReference type="SUPFAM" id="SSF46785">
    <property type="entry name" value="Winged helix' DNA-binding domain"/>
    <property type="match status" value="1"/>
</dbReference>
<dbReference type="RefSeq" id="WP_381192201.1">
    <property type="nucleotide sequence ID" value="NZ_JBHSFE010000006.1"/>
</dbReference>
<organism evidence="1 2">
    <name type="scientific">Streptomyces maoxianensis</name>
    <dbReference type="NCBI Taxonomy" id="1459942"/>
    <lineage>
        <taxon>Bacteria</taxon>
        <taxon>Bacillati</taxon>
        <taxon>Actinomycetota</taxon>
        <taxon>Actinomycetes</taxon>
        <taxon>Kitasatosporales</taxon>
        <taxon>Streptomycetaceae</taxon>
        <taxon>Streptomyces</taxon>
    </lineage>
</organism>
<dbReference type="NCBIfam" id="TIGR00738">
    <property type="entry name" value="rrf2_super"/>
    <property type="match status" value="1"/>
</dbReference>
<gene>
    <name evidence="1" type="ORF">ACFO9E_05655</name>
</gene>
<dbReference type="InterPro" id="IPR036388">
    <property type="entry name" value="WH-like_DNA-bd_sf"/>
</dbReference>
<accession>A0ABV9G3W9</accession>
<comment type="caution">
    <text evidence="1">The sequence shown here is derived from an EMBL/GenBank/DDBJ whole genome shotgun (WGS) entry which is preliminary data.</text>
</comment>
<evidence type="ECO:0000313" key="2">
    <source>
        <dbReference type="Proteomes" id="UP001595993"/>
    </source>
</evidence>
<evidence type="ECO:0000313" key="1">
    <source>
        <dbReference type="EMBL" id="MFC4607304.1"/>
    </source>
</evidence>